<evidence type="ECO:0000313" key="1">
    <source>
        <dbReference type="EMBL" id="OGY37194.1"/>
    </source>
</evidence>
<sequence length="108" mass="12550">MEIDEQKLKEILKGEREEYQRATQVYIEHSDSNVKAVAEQYLGLSKKVDGLAHDMRAGFEKINQELDDVKRTGEATFEQVGTLVMKDTEEQEVLKNHEQRITKLEQKN</sequence>
<protein>
    <submittedName>
        <fullName evidence="1">Uncharacterized protein</fullName>
    </submittedName>
</protein>
<accession>A0A1G1XB60</accession>
<dbReference type="EMBL" id="MHHS01000016">
    <property type="protein sequence ID" value="OGY37194.1"/>
    <property type="molecule type" value="Genomic_DNA"/>
</dbReference>
<reference evidence="1 2" key="1">
    <citation type="journal article" date="2016" name="Nat. Commun.">
        <title>Thousands of microbial genomes shed light on interconnected biogeochemical processes in an aquifer system.</title>
        <authorList>
            <person name="Anantharaman K."/>
            <person name="Brown C.T."/>
            <person name="Hug L.A."/>
            <person name="Sharon I."/>
            <person name="Castelle C.J."/>
            <person name="Probst A.J."/>
            <person name="Thomas B.C."/>
            <person name="Singh A."/>
            <person name="Wilkins M.J."/>
            <person name="Karaoz U."/>
            <person name="Brodie E.L."/>
            <person name="Williams K.H."/>
            <person name="Hubbard S.S."/>
            <person name="Banfield J.F."/>
        </authorList>
    </citation>
    <scope>NUCLEOTIDE SEQUENCE [LARGE SCALE GENOMIC DNA]</scope>
</reference>
<organism evidence="1 2">
    <name type="scientific">Candidatus Andersenbacteria bacterium RIFCSPHIGHO2_12_FULL_45_11b</name>
    <dbReference type="NCBI Taxonomy" id="1797282"/>
    <lineage>
        <taxon>Bacteria</taxon>
        <taxon>Candidatus Anderseniibacteriota</taxon>
    </lineage>
</organism>
<comment type="caution">
    <text evidence="1">The sequence shown here is derived from an EMBL/GenBank/DDBJ whole genome shotgun (WGS) entry which is preliminary data.</text>
</comment>
<evidence type="ECO:0000313" key="2">
    <source>
        <dbReference type="Proteomes" id="UP000177941"/>
    </source>
</evidence>
<gene>
    <name evidence="1" type="ORF">A3E36_01175</name>
</gene>
<name>A0A1G1XB60_9BACT</name>
<proteinExistence type="predicted"/>
<dbReference type="Proteomes" id="UP000177941">
    <property type="component" value="Unassembled WGS sequence"/>
</dbReference>
<dbReference type="AlphaFoldDB" id="A0A1G1XB60"/>